<sequence>MLTELETWYQSPRGEYLLECLRAKLAAELDTAFGYHLVQVGVTGCHPLFESSPIRHRIAVAPDRGERVGLQALAYELPLASDSVDVLIAHHALEFCANPHQALREIHRVLTPQGRVFIIGFNPASLPGMGMALSSRFGSTLWRQRRAISTWRLHDWLNLLGLEVEEVHHCFALPPAGRGRLRRGIEAANAWCTQHGLPIGGVYLVHAIKQVAGQVRPVQRSRSPRLIDLAVPKPATRPAPTSRSKGDSAA</sequence>
<dbReference type="GO" id="GO:0008757">
    <property type="term" value="F:S-adenosylmethionine-dependent methyltransferase activity"/>
    <property type="evidence" value="ECO:0007669"/>
    <property type="project" value="InterPro"/>
</dbReference>
<gene>
    <name evidence="3" type="ORF">FVW59_13200</name>
</gene>
<evidence type="ECO:0000259" key="2">
    <source>
        <dbReference type="Pfam" id="PF08241"/>
    </source>
</evidence>
<evidence type="ECO:0000256" key="1">
    <source>
        <dbReference type="SAM" id="MobiDB-lite"/>
    </source>
</evidence>
<dbReference type="SUPFAM" id="SSF53335">
    <property type="entry name" value="S-adenosyl-L-methionine-dependent methyltransferases"/>
    <property type="match status" value="1"/>
</dbReference>
<keyword evidence="4" id="KW-1185">Reference proteome</keyword>
<protein>
    <submittedName>
        <fullName evidence="3">Methyltransferase domain-containing protein</fullName>
    </submittedName>
</protein>
<keyword evidence="3" id="KW-0489">Methyltransferase</keyword>
<dbReference type="Proteomes" id="UP000321933">
    <property type="component" value="Unassembled WGS sequence"/>
</dbReference>
<feature type="region of interest" description="Disordered" evidence="1">
    <location>
        <begin position="226"/>
        <end position="250"/>
    </location>
</feature>
<evidence type="ECO:0000313" key="4">
    <source>
        <dbReference type="Proteomes" id="UP000321933"/>
    </source>
</evidence>
<accession>A0A5C8ZTN6</accession>
<dbReference type="AlphaFoldDB" id="A0A5C8ZTN6"/>
<dbReference type="Pfam" id="PF08241">
    <property type="entry name" value="Methyltransf_11"/>
    <property type="match status" value="1"/>
</dbReference>
<reference evidence="3 4" key="1">
    <citation type="submission" date="2019-08" db="EMBL/GenBank/DDBJ databases">
        <title>Parahaliea maris sp. nov., isolated from the surface seawater.</title>
        <authorList>
            <person name="Liu Y."/>
        </authorList>
    </citation>
    <scope>NUCLEOTIDE SEQUENCE [LARGE SCALE GENOMIC DNA]</scope>
    <source>
        <strain evidence="3 4">S2-26</strain>
    </source>
</reference>
<dbReference type="GO" id="GO:0032259">
    <property type="term" value="P:methylation"/>
    <property type="evidence" value="ECO:0007669"/>
    <property type="project" value="UniProtKB-KW"/>
</dbReference>
<dbReference type="InterPro" id="IPR029063">
    <property type="entry name" value="SAM-dependent_MTases_sf"/>
</dbReference>
<keyword evidence="3" id="KW-0808">Transferase</keyword>
<dbReference type="OrthoDB" id="6191410at2"/>
<evidence type="ECO:0000313" key="3">
    <source>
        <dbReference type="EMBL" id="TXS91154.1"/>
    </source>
</evidence>
<organism evidence="3 4">
    <name type="scientific">Parahaliea aestuarii</name>
    <dbReference type="NCBI Taxonomy" id="1852021"/>
    <lineage>
        <taxon>Bacteria</taxon>
        <taxon>Pseudomonadati</taxon>
        <taxon>Pseudomonadota</taxon>
        <taxon>Gammaproteobacteria</taxon>
        <taxon>Cellvibrionales</taxon>
        <taxon>Halieaceae</taxon>
        <taxon>Parahaliea</taxon>
    </lineage>
</organism>
<dbReference type="InterPro" id="IPR013216">
    <property type="entry name" value="Methyltransf_11"/>
</dbReference>
<feature type="domain" description="Methyltransferase type 11" evidence="2">
    <location>
        <begin position="58"/>
        <end position="118"/>
    </location>
</feature>
<dbReference type="Gene3D" id="3.40.50.150">
    <property type="entry name" value="Vaccinia Virus protein VP39"/>
    <property type="match status" value="1"/>
</dbReference>
<comment type="caution">
    <text evidence="3">The sequence shown here is derived from an EMBL/GenBank/DDBJ whole genome shotgun (WGS) entry which is preliminary data.</text>
</comment>
<dbReference type="EMBL" id="VRYZ01000005">
    <property type="protein sequence ID" value="TXS91154.1"/>
    <property type="molecule type" value="Genomic_DNA"/>
</dbReference>
<name>A0A5C8ZTN6_9GAMM</name>
<proteinExistence type="predicted"/>